<evidence type="ECO:0000313" key="3">
    <source>
        <dbReference type="Proteomes" id="UP000199501"/>
    </source>
</evidence>
<keyword evidence="3" id="KW-1185">Reference proteome</keyword>
<organism evidence="2 3">
    <name type="scientific">Actinokineospora iranica</name>
    <dbReference type="NCBI Taxonomy" id="1271860"/>
    <lineage>
        <taxon>Bacteria</taxon>
        <taxon>Bacillati</taxon>
        <taxon>Actinomycetota</taxon>
        <taxon>Actinomycetes</taxon>
        <taxon>Pseudonocardiales</taxon>
        <taxon>Pseudonocardiaceae</taxon>
        <taxon>Actinokineospora</taxon>
    </lineage>
</organism>
<proteinExistence type="predicted"/>
<protein>
    <recommendedName>
        <fullName evidence="4">Secreted protein</fullName>
    </recommendedName>
</protein>
<feature type="signal peptide" evidence="1">
    <location>
        <begin position="1"/>
        <end position="23"/>
    </location>
</feature>
<evidence type="ECO:0000313" key="2">
    <source>
        <dbReference type="EMBL" id="SDD62447.1"/>
    </source>
</evidence>
<keyword evidence="1" id="KW-0732">Signal</keyword>
<gene>
    <name evidence="2" type="ORF">SAMN05216174_11476</name>
</gene>
<evidence type="ECO:0008006" key="4">
    <source>
        <dbReference type="Google" id="ProtNLM"/>
    </source>
</evidence>
<dbReference type="RefSeq" id="WP_175483024.1">
    <property type="nucleotide sequence ID" value="NZ_FMZZ01000014.1"/>
</dbReference>
<reference evidence="3" key="1">
    <citation type="submission" date="2016-10" db="EMBL/GenBank/DDBJ databases">
        <authorList>
            <person name="Varghese N."/>
            <person name="Submissions S."/>
        </authorList>
    </citation>
    <scope>NUCLEOTIDE SEQUENCE [LARGE SCALE GENOMIC DNA]</scope>
    <source>
        <strain evidence="3">IBRC-M 10403</strain>
    </source>
</reference>
<feature type="chain" id="PRO_5011780975" description="Secreted protein" evidence="1">
    <location>
        <begin position="24"/>
        <end position="64"/>
    </location>
</feature>
<evidence type="ECO:0000256" key="1">
    <source>
        <dbReference type="SAM" id="SignalP"/>
    </source>
</evidence>
<dbReference type="EMBL" id="FMZZ01000014">
    <property type="protein sequence ID" value="SDD62447.1"/>
    <property type="molecule type" value="Genomic_DNA"/>
</dbReference>
<dbReference type="AlphaFoldDB" id="A0A1G6WB39"/>
<name>A0A1G6WB39_9PSEU</name>
<sequence length="64" mass="6562">MKTTATAVLTAALALTGIGLCHADPSGSGRLEFNSTSTQVELTGSDRNVPASGACAKTLDWPWI</sequence>
<dbReference type="Proteomes" id="UP000199501">
    <property type="component" value="Unassembled WGS sequence"/>
</dbReference>
<dbReference type="STRING" id="1271860.SAMN05216174_11476"/>
<accession>A0A1G6WB39</accession>